<comment type="function">
    <text evidence="1">May bind long-chain fatty acids, such as palmitate, and may play a role in lipid transport or fatty acid metabolism.</text>
</comment>
<dbReference type="EMBL" id="DVMU01000005">
    <property type="protein sequence ID" value="HIU32965.1"/>
    <property type="molecule type" value="Genomic_DNA"/>
</dbReference>
<dbReference type="Gene3D" id="3.40.50.10440">
    <property type="entry name" value="Dihydroxyacetone kinase, domain 1"/>
    <property type="match status" value="1"/>
</dbReference>
<dbReference type="Gene3D" id="3.30.1180.10">
    <property type="match status" value="1"/>
</dbReference>
<organism evidence="3 4">
    <name type="scientific">Candidatus Pullichristensenella excrementigallinarum</name>
    <dbReference type="NCBI Taxonomy" id="2840907"/>
    <lineage>
        <taxon>Bacteria</taxon>
        <taxon>Bacillati</taxon>
        <taxon>Bacillota</taxon>
        <taxon>Clostridia</taxon>
        <taxon>Candidatus Pullichristensenella</taxon>
    </lineage>
</organism>
<dbReference type="InterPro" id="IPR043168">
    <property type="entry name" value="DegV_C"/>
</dbReference>
<comment type="caution">
    <text evidence="3">The sequence shown here is derived from an EMBL/GenBank/DDBJ whole genome shotgun (WGS) entry which is preliminary data.</text>
</comment>
<reference evidence="3" key="2">
    <citation type="journal article" date="2021" name="PeerJ">
        <title>Extensive microbial diversity within the chicken gut microbiome revealed by metagenomics and culture.</title>
        <authorList>
            <person name="Gilroy R."/>
            <person name="Ravi A."/>
            <person name="Getino M."/>
            <person name="Pursley I."/>
            <person name="Horton D.L."/>
            <person name="Alikhan N.F."/>
            <person name="Baker D."/>
            <person name="Gharbi K."/>
            <person name="Hall N."/>
            <person name="Watson M."/>
            <person name="Adriaenssens E.M."/>
            <person name="Foster-Nyarko E."/>
            <person name="Jarju S."/>
            <person name="Secka A."/>
            <person name="Antonio M."/>
            <person name="Oren A."/>
            <person name="Chaudhuri R.R."/>
            <person name="La Ragione R."/>
            <person name="Hildebrand F."/>
            <person name="Pallen M.J."/>
        </authorList>
    </citation>
    <scope>NUCLEOTIDE SEQUENCE</scope>
    <source>
        <strain evidence="3">ChiHcec3-11533</strain>
    </source>
</reference>
<keyword evidence="2" id="KW-0446">Lipid-binding</keyword>
<dbReference type="InterPro" id="IPR003797">
    <property type="entry name" value="DegV"/>
</dbReference>
<dbReference type="PANTHER" id="PTHR33434:SF3">
    <property type="entry name" value="DEGV DOMAIN-CONTAINING PROTEIN YITS"/>
    <property type="match status" value="1"/>
</dbReference>
<dbReference type="Gene3D" id="2.20.28.50">
    <property type="entry name" value="degv family protein"/>
    <property type="match status" value="1"/>
</dbReference>
<dbReference type="Pfam" id="PF02645">
    <property type="entry name" value="DegV"/>
    <property type="match status" value="1"/>
</dbReference>
<evidence type="ECO:0000313" key="4">
    <source>
        <dbReference type="Proteomes" id="UP000824072"/>
    </source>
</evidence>
<accession>A0A9D1LB29</accession>
<dbReference type="AlphaFoldDB" id="A0A9D1LB29"/>
<dbReference type="PANTHER" id="PTHR33434">
    <property type="entry name" value="DEGV DOMAIN-CONTAINING PROTEIN DR_1986-RELATED"/>
    <property type="match status" value="1"/>
</dbReference>
<dbReference type="SUPFAM" id="SSF82549">
    <property type="entry name" value="DAK1/DegV-like"/>
    <property type="match status" value="1"/>
</dbReference>
<dbReference type="InterPro" id="IPR050270">
    <property type="entry name" value="DegV_domain_contain"/>
</dbReference>
<dbReference type="PROSITE" id="PS51482">
    <property type="entry name" value="DEGV"/>
    <property type="match status" value="1"/>
</dbReference>
<dbReference type="Proteomes" id="UP000824072">
    <property type="component" value="Unassembled WGS sequence"/>
</dbReference>
<evidence type="ECO:0000313" key="3">
    <source>
        <dbReference type="EMBL" id="HIU32965.1"/>
    </source>
</evidence>
<proteinExistence type="predicted"/>
<gene>
    <name evidence="3" type="ORF">IAB02_00235</name>
</gene>
<evidence type="ECO:0000256" key="1">
    <source>
        <dbReference type="ARBA" id="ARBA00003238"/>
    </source>
</evidence>
<dbReference type="GO" id="GO:0008289">
    <property type="term" value="F:lipid binding"/>
    <property type="evidence" value="ECO:0007669"/>
    <property type="project" value="UniProtKB-KW"/>
</dbReference>
<sequence>MCDYAIITDSSCDLPDWKAEELGVQMVPLSLTLEGRQYLNTTDKHGIAHKELYAQLRSGKMATTSAANVDAFLEKMEPILQSGKDILYIGFSSALSGTYAAGNSAAAQLLEKYPERRILTVDSLCASLGQGLFVYLLAQKRAQGMDFEQLHQYAEDLKLHICHWFTVEDLQFLRRGGRVSTAAAMIGTILSIKPIMHVDDLGRLIPVSKVRGRKVSMRALADKVAQDALPREDQTVFISHGDCLEEANMLAEMITERSGLKVSLIDYVGPVIGAHSGPGTLAVFFIGEKR</sequence>
<name>A0A9D1LB29_9FIRM</name>
<dbReference type="NCBIfam" id="TIGR00762">
    <property type="entry name" value="DegV"/>
    <property type="match status" value="1"/>
</dbReference>
<protein>
    <submittedName>
        <fullName evidence="3">DegV family protein</fullName>
    </submittedName>
</protein>
<reference evidence="3" key="1">
    <citation type="submission" date="2020-10" db="EMBL/GenBank/DDBJ databases">
        <authorList>
            <person name="Gilroy R."/>
        </authorList>
    </citation>
    <scope>NUCLEOTIDE SEQUENCE</scope>
    <source>
        <strain evidence="3">ChiHcec3-11533</strain>
    </source>
</reference>
<evidence type="ECO:0000256" key="2">
    <source>
        <dbReference type="ARBA" id="ARBA00023121"/>
    </source>
</evidence>